<feature type="transmembrane region" description="Helical" evidence="1">
    <location>
        <begin position="299"/>
        <end position="319"/>
    </location>
</feature>
<proteinExistence type="predicted"/>
<dbReference type="Proteomes" id="UP001055437">
    <property type="component" value="Chromosome"/>
</dbReference>
<evidence type="ECO:0000313" key="3">
    <source>
        <dbReference type="EMBL" id="USS01636.1"/>
    </source>
</evidence>
<name>A0A9N7JLR4_CLOSE</name>
<organism evidence="2 4">
    <name type="scientific">Clostridium septicum</name>
    <dbReference type="NCBI Taxonomy" id="1504"/>
    <lineage>
        <taxon>Bacteria</taxon>
        <taxon>Bacillati</taxon>
        <taxon>Bacillota</taxon>
        <taxon>Clostridia</taxon>
        <taxon>Eubacteriales</taxon>
        <taxon>Clostridiaceae</taxon>
        <taxon>Clostridium</taxon>
    </lineage>
</organism>
<dbReference type="Proteomes" id="UP000280586">
    <property type="component" value="Chromosome"/>
</dbReference>
<gene>
    <name evidence="2" type="ORF">CP523_11785</name>
    <name evidence="3" type="ORF">NH397_04160</name>
</gene>
<feature type="transmembrane region" description="Helical" evidence="1">
    <location>
        <begin position="201"/>
        <end position="223"/>
    </location>
</feature>
<dbReference type="RefSeq" id="WP_120140889.1">
    <property type="nucleotide sequence ID" value="NZ_CP023671.1"/>
</dbReference>
<keyword evidence="1" id="KW-0812">Transmembrane</keyword>
<dbReference type="GeneID" id="303561365"/>
<accession>A0A9N7JLR4</accession>
<keyword evidence="5" id="KW-1185">Reference proteome</keyword>
<dbReference type="KEGG" id="csep:CP523_11785"/>
<evidence type="ECO:0000256" key="1">
    <source>
        <dbReference type="SAM" id="Phobius"/>
    </source>
</evidence>
<feature type="transmembrane region" description="Helical" evidence="1">
    <location>
        <begin position="151"/>
        <end position="169"/>
    </location>
</feature>
<feature type="transmembrane region" description="Helical" evidence="1">
    <location>
        <begin position="273"/>
        <end position="293"/>
    </location>
</feature>
<dbReference type="EMBL" id="CP023671">
    <property type="protein sequence ID" value="AYE35038.1"/>
    <property type="molecule type" value="Genomic_DNA"/>
</dbReference>
<feature type="transmembrane region" description="Helical" evidence="1">
    <location>
        <begin position="47"/>
        <end position="65"/>
    </location>
</feature>
<evidence type="ECO:0000313" key="5">
    <source>
        <dbReference type="Proteomes" id="UP001055437"/>
    </source>
</evidence>
<keyword evidence="1" id="KW-0472">Membrane</keyword>
<evidence type="ECO:0000313" key="2">
    <source>
        <dbReference type="EMBL" id="AYE35038.1"/>
    </source>
</evidence>
<evidence type="ECO:0000313" key="4">
    <source>
        <dbReference type="Proteomes" id="UP000280586"/>
    </source>
</evidence>
<sequence length="330" mass="37116">MAISFKLQHILNSILINSKSIIDAFKKIYPPAYYFSQGVTNLDIKSLSMFIILSIIPFIIFLAIFNKVFKNINSKLGESFKKSNYKLIELKASSPIKALLKKEIKRYFSSSIYVVNTLVGLVLITMFSISCLLFGRDILELILKIQVDKEMIPLALIVFLSGAVSLSCTTQNSISIEGKNLWILKSLPLEVMDIFKEKIGLNLMILIPTIFINAVILIFTFNLSLVNMIWVISIPIIYSILISIIGLIINLYFPKFDWISEVTVVKQSLSSFLGIFIGMILVFIPIGIFIVFNIECINIYLSVVAGCLIGTIVLSLFILNTKGVELFNKL</sequence>
<dbReference type="EMBL" id="CP099799">
    <property type="protein sequence ID" value="USS01636.1"/>
    <property type="molecule type" value="Genomic_DNA"/>
</dbReference>
<protein>
    <submittedName>
        <fullName evidence="2">Uncharacterized protein</fullName>
    </submittedName>
</protein>
<dbReference type="AlphaFoldDB" id="A0A9N7JLR4"/>
<reference evidence="2 4" key="1">
    <citation type="submission" date="2017-09" db="EMBL/GenBank/DDBJ databases">
        <authorList>
            <person name="Thomas P."/>
            <person name="Seyboldt C."/>
        </authorList>
    </citation>
    <scope>NUCLEOTIDE SEQUENCE [LARGE SCALE GENOMIC DNA]</scope>
    <source>
        <strain evidence="2 4">DSM 7534</strain>
    </source>
</reference>
<reference evidence="3" key="2">
    <citation type="submission" date="2022-06" db="EMBL/GenBank/DDBJ databases">
        <authorList>
            <person name="Holder M.E."/>
            <person name="Ajami N.J."/>
            <person name="Petrosino J.F."/>
        </authorList>
    </citation>
    <scope>NUCLEOTIDE SEQUENCE</scope>
    <source>
        <strain evidence="3">RMA 8861</strain>
    </source>
</reference>
<feature type="transmembrane region" description="Helical" evidence="1">
    <location>
        <begin position="111"/>
        <end position="135"/>
    </location>
</feature>
<keyword evidence="1" id="KW-1133">Transmembrane helix</keyword>
<feature type="transmembrane region" description="Helical" evidence="1">
    <location>
        <begin position="229"/>
        <end position="253"/>
    </location>
</feature>